<evidence type="ECO:0000256" key="1">
    <source>
        <dbReference type="SAM" id="MobiDB-lite"/>
    </source>
</evidence>
<gene>
    <name evidence="2" type="ORF">RCOM_1822850</name>
</gene>
<proteinExistence type="predicted"/>
<dbReference type="EMBL" id="EQ984280">
    <property type="protein sequence ID" value="EEF23896.1"/>
    <property type="molecule type" value="Genomic_DNA"/>
</dbReference>
<dbReference type="InParanoid" id="B9TJR8"/>
<evidence type="ECO:0000313" key="3">
    <source>
        <dbReference type="Proteomes" id="UP000008311"/>
    </source>
</evidence>
<feature type="compositionally biased region" description="Basic and acidic residues" evidence="1">
    <location>
        <begin position="117"/>
        <end position="141"/>
    </location>
</feature>
<dbReference type="AlphaFoldDB" id="B9TJR8"/>
<accession>B9TJR8</accession>
<protein>
    <submittedName>
        <fullName evidence="2">Uncharacterized protein</fullName>
    </submittedName>
</protein>
<evidence type="ECO:0000313" key="2">
    <source>
        <dbReference type="EMBL" id="EEF23896.1"/>
    </source>
</evidence>
<reference evidence="3" key="1">
    <citation type="journal article" date="2010" name="Nat. Biotechnol.">
        <title>Draft genome sequence of the oilseed species Ricinus communis.</title>
        <authorList>
            <person name="Chan A.P."/>
            <person name="Crabtree J."/>
            <person name="Zhao Q."/>
            <person name="Lorenzi H."/>
            <person name="Orvis J."/>
            <person name="Puiu D."/>
            <person name="Melake-Berhan A."/>
            <person name="Jones K.M."/>
            <person name="Redman J."/>
            <person name="Chen G."/>
            <person name="Cahoon E.B."/>
            <person name="Gedil M."/>
            <person name="Stanke M."/>
            <person name="Haas B.J."/>
            <person name="Wortman J.R."/>
            <person name="Fraser-Liggett C.M."/>
            <person name="Ravel J."/>
            <person name="Rabinowicz P.D."/>
        </authorList>
    </citation>
    <scope>NUCLEOTIDE SEQUENCE [LARGE SCALE GENOMIC DNA]</scope>
    <source>
        <strain evidence="3">cv. Hale</strain>
    </source>
</reference>
<dbReference type="Proteomes" id="UP000008311">
    <property type="component" value="Unassembled WGS sequence"/>
</dbReference>
<sequence>MSDNVHACRRLQEIVEIHGRADDGRGQPGCANHLFDHGIGDEARFLARCQATGAGELQDNGFQTAGERCGYRIAGLDAHVLPRSDRDLQHGMRDAGAGGAKRGGIAKVAFGKLDAERRECRSAPSVPDKRPDLEAASKRGANDGAALHAGGEIDENRLGLIDSGHQTAPSNRVCRGSIVKWLPRRPETRTRRRDCRGIRAGRGTELLRPRRRAWAYRDQASHFRRKEFRSASRPASMGRLTLAGVVTSCGRQCRACCRCPWLRDFPWQGYRSLPRISARRVPMPERRRHRVPFRSRASPAGGPAG</sequence>
<organism evidence="2 3">
    <name type="scientific">Ricinus communis</name>
    <name type="common">Castor bean</name>
    <dbReference type="NCBI Taxonomy" id="3988"/>
    <lineage>
        <taxon>Eukaryota</taxon>
        <taxon>Viridiplantae</taxon>
        <taxon>Streptophyta</taxon>
        <taxon>Embryophyta</taxon>
        <taxon>Tracheophyta</taxon>
        <taxon>Spermatophyta</taxon>
        <taxon>Magnoliopsida</taxon>
        <taxon>eudicotyledons</taxon>
        <taxon>Gunneridae</taxon>
        <taxon>Pentapetalae</taxon>
        <taxon>rosids</taxon>
        <taxon>fabids</taxon>
        <taxon>Malpighiales</taxon>
        <taxon>Euphorbiaceae</taxon>
        <taxon>Acalyphoideae</taxon>
        <taxon>Acalypheae</taxon>
        <taxon>Ricinus</taxon>
    </lineage>
</organism>
<feature type="region of interest" description="Disordered" evidence="1">
    <location>
        <begin position="281"/>
        <end position="305"/>
    </location>
</feature>
<keyword evidence="3" id="KW-1185">Reference proteome</keyword>
<name>B9TJR8_RICCO</name>
<feature type="region of interest" description="Disordered" evidence="1">
    <location>
        <begin position="117"/>
        <end position="149"/>
    </location>
</feature>